<keyword evidence="10" id="KW-1185">Reference proteome</keyword>
<dbReference type="GO" id="GO:0016567">
    <property type="term" value="P:protein ubiquitination"/>
    <property type="evidence" value="ECO:0007669"/>
    <property type="project" value="InterPro"/>
</dbReference>
<dbReference type="PANTHER" id="PTHR23315">
    <property type="entry name" value="U BOX DOMAIN-CONTAINING"/>
    <property type="match status" value="1"/>
</dbReference>
<comment type="catalytic activity">
    <reaction evidence="1">
        <text>S-ubiquitinyl-[E2 ubiquitin-conjugating enzyme]-L-cysteine + [acceptor protein]-L-lysine = [E2 ubiquitin-conjugating enzyme]-L-cysteine + N(6)-ubiquitinyl-[acceptor protein]-L-lysine.</text>
        <dbReference type="EC" id="2.3.2.27"/>
    </reaction>
</comment>
<evidence type="ECO:0000256" key="3">
    <source>
        <dbReference type="ARBA" id="ARBA00012483"/>
    </source>
</evidence>
<dbReference type="Proteomes" id="UP001415857">
    <property type="component" value="Unassembled WGS sequence"/>
</dbReference>
<dbReference type="SMART" id="SM00504">
    <property type="entry name" value="Ubox"/>
    <property type="match status" value="1"/>
</dbReference>
<dbReference type="PROSITE" id="PS50176">
    <property type="entry name" value="ARM_REPEAT"/>
    <property type="match status" value="2"/>
</dbReference>
<dbReference type="InterPro" id="IPR011989">
    <property type="entry name" value="ARM-like"/>
</dbReference>
<dbReference type="SMART" id="SM00185">
    <property type="entry name" value="ARM"/>
    <property type="match status" value="3"/>
</dbReference>
<evidence type="ECO:0000256" key="5">
    <source>
        <dbReference type="ARBA" id="ARBA00022737"/>
    </source>
</evidence>
<dbReference type="InterPro" id="IPR016024">
    <property type="entry name" value="ARM-type_fold"/>
</dbReference>
<dbReference type="InterPro" id="IPR013083">
    <property type="entry name" value="Znf_RING/FYVE/PHD"/>
</dbReference>
<keyword evidence="6" id="KW-0833">Ubl conjugation pathway</keyword>
<evidence type="ECO:0000259" key="8">
    <source>
        <dbReference type="PROSITE" id="PS51698"/>
    </source>
</evidence>
<reference evidence="9 10" key="1">
    <citation type="journal article" date="2024" name="Plant J.">
        <title>Genome sequences and population genomics reveal climatic adaptation and genomic divergence between two closely related sweetgum species.</title>
        <authorList>
            <person name="Xu W.Q."/>
            <person name="Ren C.Q."/>
            <person name="Zhang X.Y."/>
            <person name="Comes H.P."/>
            <person name="Liu X.H."/>
            <person name="Li Y.G."/>
            <person name="Kettle C.J."/>
            <person name="Jalonen R."/>
            <person name="Gaisberger H."/>
            <person name="Ma Y.Z."/>
            <person name="Qiu Y.X."/>
        </authorList>
    </citation>
    <scope>NUCLEOTIDE SEQUENCE [LARGE SCALE GENOMIC DNA]</scope>
    <source>
        <strain evidence="9">Hangzhou</strain>
    </source>
</reference>
<evidence type="ECO:0000256" key="4">
    <source>
        <dbReference type="ARBA" id="ARBA00022679"/>
    </source>
</evidence>
<protein>
    <recommendedName>
        <fullName evidence="3">RING-type E3 ubiquitin transferase</fullName>
        <ecNumber evidence="3">2.3.2.27</ecNumber>
    </recommendedName>
</protein>
<dbReference type="FunFam" id="1.25.10.10:FF:000485">
    <property type="entry name" value="RING-type E3 ubiquitin transferase"/>
    <property type="match status" value="1"/>
</dbReference>
<dbReference type="EC" id="2.3.2.27" evidence="3"/>
<feature type="domain" description="U-box" evidence="8">
    <location>
        <begin position="275"/>
        <end position="349"/>
    </location>
</feature>
<dbReference type="Gene3D" id="1.25.10.10">
    <property type="entry name" value="Leucine-rich Repeat Variant"/>
    <property type="match status" value="2"/>
</dbReference>
<keyword evidence="4" id="KW-0808">Transferase</keyword>
<proteinExistence type="predicted"/>
<evidence type="ECO:0000256" key="7">
    <source>
        <dbReference type="PROSITE-ProRule" id="PRU00259"/>
    </source>
</evidence>
<comment type="caution">
    <text evidence="9">The sequence shown here is derived from an EMBL/GenBank/DDBJ whole genome shotgun (WGS) entry which is preliminary data.</text>
</comment>
<dbReference type="GO" id="GO:0010029">
    <property type="term" value="P:regulation of seed germination"/>
    <property type="evidence" value="ECO:0007669"/>
    <property type="project" value="UniProtKB-ARBA"/>
</dbReference>
<evidence type="ECO:0000313" key="10">
    <source>
        <dbReference type="Proteomes" id="UP001415857"/>
    </source>
</evidence>
<feature type="repeat" description="ARM" evidence="7">
    <location>
        <begin position="544"/>
        <end position="587"/>
    </location>
</feature>
<dbReference type="FunFam" id="3.30.40.10:FF:000442">
    <property type="entry name" value="RING-type E3 ubiquitin transferase"/>
    <property type="match status" value="1"/>
</dbReference>
<evidence type="ECO:0000313" key="9">
    <source>
        <dbReference type="EMBL" id="KAK9276706.1"/>
    </source>
</evidence>
<dbReference type="AlphaFoldDB" id="A0AAP0RHS1"/>
<comment type="pathway">
    <text evidence="2">Protein modification; protein ubiquitination.</text>
</comment>
<dbReference type="CDD" id="cd16664">
    <property type="entry name" value="RING-Ubox_PUB"/>
    <property type="match status" value="1"/>
</dbReference>
<evidence type="ECO:0000256" key="6">
    <source>
        <dbReference type="ARBA" id="ARBA00022786"/>
    </source>
</evidence>
<accession>A0AAP0RHS1</accession>
<dbReference type="Pfam" id="PF04564">
    <property type="entry name" value="U-box"/>
    <property type="match status" value="1"/>
</dbReference>
<dbReference type="SUPFAM" id="SSF57850">
    <property type="entry name" value="RING/U-box"/>
    <property type="match status" value="1"/>
</dbReference>
<dbReference type="Gene3D" id="3.30.40.10">
    <property type="entry name" value="Zinc/RING finger domain, C3HC4 (zinc finger)"/>
    <property type="match status" value="1"/>
</dbReference>
<sequence length="683" mass="75301">MIQKSDGTSRRILTLPAVHPCESISPATLLASLITLARKICGYKSEFFPTNKRNGRESVRLIGILLIFLEEIRDRQLGLPDSVVLSFSELHLTFQKIQYLLEDCIHEGARLWMLTKSERVADQFRVLIRAISTALDVLPLESIGLSIEVKEMIDLVMRQSRKASFDIEVDDERASNDVFSILNQFEDRIVPDRSDLRRVLHHIGIKSWSECNKEVKFLDAEIGLECLNVEKKEVVLLNSLMGFMNYCRCVVFDAVDRQNGRQSDSRCSSEVLGCLNPDDFRCPISLEFMSDPVAIATGHTYDRSSIVKWFKAGNPICPKTGEKLINKELVPNLALQQLIRQYCSDNGIPMAETGNRNRDITRTVLAGSPAAEGAMRMVAIFLAGMLAEGTSGERNKAAYEIRLLAKTSIFNRSCLSEAGTISHLLSLLSSTDAVAQENAIAALLNLSKHSKSKTIIVENGGLKSILDVLKNGLGMEARQHAAATIFYISSVEEYRKLIGEIPEAIPALVELIKEGSNRGKKNALVSIFGLLMHPGNHWRVLAAGAVPLLINLLTSAEREDLITDSLAVLATLAEKPDGTIAILRRGALDLVMGILSSSALKAGKEYCVSLLLALCINGGGDVVAHLLQNHSLMESLYSLLTEGTSRASKKASSLIRILHEYCERNTSGLKTLTLPQDRIVHVW</sequence>
<dbReference type="InterPro" id="IPR057623">
    <property type="entry name" value="PUB12-19-like_N"/>
</dbReference>
<dbReference type="SUPFAM" id="SSF48371">
    <property type="entry name" value="ARM repeat"/>
    <property type="match status" value="1"/>
</dbReference>
<organism evidence="9 10">
    <name type="scientific">Liquidambar formosana</name>
    <name type="common">Formosan gum</name>
    <dbReference type="NCBI Taxonomy" id="63359"/>
    <lineage>
        <taxon>Eukaryota</taxon>
        <taxon>Viridiplantae</taxon>
        <taxon>Streptophyta</taxon>
        <taxon>Embryophyta</taxon>
        <taxon>Tracheophyta</taxon>
        <taxon>Spermatophyta</taxon>
        <taxon>Magnoliopsida</taxon>
        <taxon>eudicotyledons</taxon>
        <taxon>Gunneridae</taxon>
        <taxon>Pentapetalae</taxon>
        <taxon>Saxifragales</taxon>
        <taxon>Altingiaceae</taxon>
        <taxon>Liquidambar</taxon>
    </lineage>
</organism>
<feature type="repeat" description="ARM" evidence="7">
    <location>
        <begin position="419"/>
        <end position="461"/>
    </location>
</feature>
<dbReference type="InterPro" id="IPR058678">
    <property type="entry name" value="ARM_PUB"/>
</dbReference>
<dbReference type="InterPro" id="IPR000225">
    <property type="entry name" value="Armadillo"/>
</dbReference>
<evidence type="ECO:0000256" key="2">
    <source>
        <dbReference type="ARBA" id="ARBA00004906"/>
    </source>
</evidence>
<dbReference type="GO" id="GO:0061630">
    <property type="term" value="F:ubiquitin protein ligase activity"/>
    <property type="evidence" value="ECO:0007669"/>
    <property type="project" value="UniProtKB-EC"/>
</dbReference>
<keyword evidence="5" id="KW-0677">Repeat</keyword>
<dbReference type="PROSITE" id="PS51698">
    <property type="entry name" value="U_BOX"/>
    <property type="match status" value="1"/>
</dbReference>
<gene>
    <name evidence="9" type="ORF">L1049_006242</name>
</gene>
<dbReference type="InterPro" id="IPR045210">
    <property type="entry name" value="RING-Ubox_PUB"/>
</dbReference>
<dbReference type="InterPro" id="IPR003613">
    <property type="entry name" value="Ubox_domain"/>
</dbReference>
<dbReference type="PANTHER" id="PTHR23315:SF307">
    <property type="entry name" value="U-BOX DOMAIN-CONTAINING PROTEIN 19"/>
    <property type="match status" value="1"/>
</dbReference>
<evidence type="ECO:0000256" key="1">
    <source>
        <dbReference type="ARBA" id="ARBA00000900"/>
    </source>
</evidence>
<dbReference type="Pfam" id="PF25598">
    <property type="entry name" value="ARM_PUB"/>
    <property type="match status" value="1"/>
</dbReference>
<dbReference type="Pfam" id="PF25368">
    <property type="entry name" value="PUB10_N"/>
    <property type="match status" value="1"/>
</dbReference>
<dbReference type="EMBL" id="JBBPBK010000010">
    <property type="protein sequence ID" value="KAK9276706.1"/>
    <property type="molecule type" value="Genomic_DNA"/>
</dbReference>
<name>A0AAP0RHS1_LIQFO</name>